<feature type="transmembrane region" description="Helical" evidence="1">
    <location>
        <begin position="204"/>
        <end position="222"/>
    </location>
</feature>
<feature type="transmembrane region" description="Helical" evidence="1">
    <location>
        <begin position="571"/>
        <end position="592"/>
    </location>
</feature>
<dbReference type="OrthoDB" id="313199at2157"/>
<dbReference type="PANTHER" id="PTHR10790:SF51">
    <property type="entry name" value="TETRATRICOPEPTIDE REPEAT PROTEIN"/>
    <property type="match status" value="1"/>
</dbReference>
<feature type="transmembrane region" description="Helical" evidence="1">
    <location>
        <begin position="477"/>
        <end position="492"/>
    </location>
</feature>
<feature type="transmembrane region" description="Helical" evidence="1">
    <location>
        <begin position="539"/>
        <end position="559"/>
    </location>
</feature>
<feature type="transmembrane region" description="Helical" evidence="1">
    <location>
        <begin position="172"/>
        <end position="192"/>
    </location>
</feature>
<dbReference type="EMBL" id="BMPG01000002">
    <property type="protein sequence ID" value="GGL61526.1"/>
    <property type="molecule type" value="Genomic_DNA"/>
</dbReference>
<gene>
    <name evidence="2" type="ORF">GCM10009039_19650</name>
</gene>
<feature type="transmembrane region" description="Helical" evidence="1">
    <location>
        <begin position="321"/>
        <end position="339"/>
    </location>
</feature>
<dbReference type="PANTHER" id="PTHR10790">
    <property type="entry name" value="TPR-DOMAIN CONTAINING PROTEIN"/>
    <property type="match status" value="1"/>
</dbReference>
<evidence type="ECO:0000313" key="2">
    <source>
        <dbReference type="EMBL" id="GGL61526.1"/>
    </source>
</evidence>
<keyword evidence="3" id="KW-1185">Reference proteome</keyword>
<comment type="caution">
    <text evidence="2">The sequence shown here is derived from an EMBL/GenBank/DDBJ whole genome shotgun (WGS) entry which is preliminary data.</text>
</comment>
<feature type="transmembrane region" description="Helical" evidence="1">
    <location>
        <begin position="90"/>
        <end position="110"/>
    </location>
</feature>
<dbReference type="InterPro" id="IPR018746">
    <property type="entry name" value="DUF2298"/>
</dbReference>
<evidence type="ECO:0008006" key="4">
    <source>
        <dbReference type="Google" id="ProtNLM"/>
    </source>
</evidence>
<sequence>MEFGLVALWWVAFAGLFLLGAPLAARLLPAAVDRGLGVALPLALVVVVLPTYWVGLWAFGRPAVFVGVVVLVALAALAARGGVDLPRRELAETLAVFTLAFCFLLAVRAVDPAADPGAGEKFLDFGILQSLLRANSLPPQDVWFAGERVVYYYGGHLLAATLALLTDTSGRYAYNLALAGVYAAEVTAVFGLARDLAAEREYPARAAGALGAVWFGLASNLYTPVRLLAGVLPSSWVAPIAGWLGVPLSKAGTTPATFSYWPASRAMQRGDMTYITEFPLFSYRNGDLHAHMLAVLVTFLVAAVLYAYYETPEREVRRRRGLLLALAPCVGFVTMVNTWSLPVSLGLVTLTLALAPASPWTLLPARLATVEPRTRLADEAARPLVGVAGAAVVAALALLVVAPFVDNVLLTGVGSRHVSFSPERSPLGGFLLVHGAFLLVFASHLTGTFDPDRRQVAGVVLAGAALVVAGWWLDLVGLFLAGPLVAVGWYALRERGVGFETLLVVAGAGLLVVVEFAYLSDAAAPGRLNTVFKTYFSTWSLWSVAAGVALASLLARTRTWLPVDADRRRSVGIVLVTLVLAVVLAPYAGMALTQHFDGASDPTLDAIEYTHQTHPAEADAIEWVNDREGQPHILERPGRTAYTWRNPASSLTGVPSVVGWVHEAIYRGGDAYQTRANDADIAYTTNDTRTRHVLLEKYDVEYVYVGPLERERYGDVENRFDDDPALTAAYEDDGVTIYAYNATESETTGS</sequence>
<organism evidence="2 3">
    <name type="scientific">Halocalculus aciditolerans</name>
    <dbReference type="NCBI Taxonomy" id="1383812"/>
    <lineage>
        <taxon>Archaea</taxon>
        <taxon>Methanobacteriati</taxon>
        <taxon>Methanobacteriota</taxon>
        <taxon>Stenosarchaea group</taxon>
        <taxon>Halobacteria</taxon>
        <taxon>Halobacteriales</taxon>
        <taxon>Halobacteriaceae</taxon>
        <taxon>Halocalculus</taxon>
    </lineage>
</organism>
<dbReference type="RefSeq" id="WP_188978427.1">
    <property type="nucleotide sequence ID" value="NZ_BMPG01000002.1"/>
</dbReference>
<accession>A0A830FJJ5</accession>
<feature type="transmembrane region" description="Helical" evidence="1">
    <location>
        <begin position="425"/>
        <end position="443"/>
    </location>
</feature>
<feature type="transmembrane region" description="Helical" evidence="1">
    <location>
        <begin position="288"/>
        <end position="309"/>
    </location>
</feature>
<keyword evidence="1" id="KW-0812">Transmembrane</keyword>
<reference evidence="2" key="1">
    <citation type="journal article" date="2014" name="Int. J. Syst. Evol. Microbiol.">
        <title>Complete genome sequence of Corynebacterium casei LMG S-19264T (=DSM 44701T), isolated from a smear-ripened cheese.</title>
        <authorList>
            <consortium name="US DOE Joint Genome Institute (JGI-PGF)"/>
            <person name="Walter F."/>
            <person name="Albersmeier A."/>
            <person name="Kalinowski J."/>
            <person name="Ruckert C."/>
        </authorList>
    </citation>
    <scope>NUCLEOTIDE SEQUENCE</scope>
    <source>
        <strain evidence="2">JCM 19596</strain>
    </source>
</reference>
<feature type="transmembrane region" description="Helical" evidence="1">
    <location>
        <begin position="59"/>
        <end position="78"/>
    </location>
</feature>
<evidence type="ECO:0000256" key="1">
    <source>
        <dbReference type="SAM" id="Phobius"/>
    </source>
</evidence>
<dbReference type="Pfam" id="PF10060">
    <property type="entry name" value="DUF2298"/>
    <property type="match status" value="1"/>
</dbReference>
<feature type="transmembrane region" description="Helical" evidence="1">
    <location>
        <begin position="499"/>
        <end position="519"/>
    </location>
</feature>
<evidence type="ECO:0000313" key="3">
    <source>
        <dbReference type="Proteomes" id="UP000607197"/>
    </source>
</evidence>
<protein>
    <recommendedName>
        <fullName evidence="4">Chlor_Arch_YYY domain-containing protein</fullName>
    </recommendedName>
</protein>
<dbReference type="Proteomes" id="UP000607197">
    <property type="component" value="Unassembled WGS sequence"/>
</dbReference>
<dbReference type="NCBIfam" id="TIGR03662">
    <property type="entry name" value="Chlor_Arch_YYY"/>
    <property type="match status" value="1"/>
</dbReference>
<feature type="transmembrane region" description="Helical" evidence="1">
    <location>
        <begin position="384"/>
        <end position="405"/>
    </location>
</feature>
<name>A0A830FJJ5_9EURY</name>
<feature type="transmembrane region" description="Helical" evidence="1">
    <location>
        <begin position="35"/>
        <end position="53"/>
    </location>
</feature>
<feature type="transmembrane region" description="Helical" evidence="1">
    <location>
        <begin position="6"/>
        <end position="28"/>
    </location>
</feature>
<reference evidence="2" key="2">
    <citation type="submission" date="2020-09" db="EMBL/GenBank/DDBJ databases">
        <authorList>
            <person name="Sun Q."/>
            <person name="Ohkuma M."/>
        </authorList>
    </citation>
    <scope>NUCLEOTIDE SEQUENCE</scope>
    <source>
        <strain evidence="2">JCM 19596</strain>
    </source>
</reference>
<proteinExistence type="predicted"/>
<dbReference type="AlphaFoldDB" id="A0A830FJJ5"/>
<keyword evidence="1" id="KW-0472">Membrane</keyword>
<keyword evidence="1" id="KW-1133">Transmembrane helix</keyword>